<protein>
    <submittedName>
        <fullName evidence="2">Protein ALP1-like</fullName>
    </submittedName>
</protein>
<dbReference type="EMBL" id="VUJU01005541">
    <property type="protein sequence ID" value="KAF0750921.1"/>
    <property type="molecule type" value="Genomic_DNA"/>
</dbReference>
<evidence type="ECO:0000256" key="1">
    <source>
        <dbReference type="SAM" id="Phobius"/>
    </source>
</evidence>
<keyword evidence="1" id="KW-0472">Membrane</keyword>
<accession>A0A6G0Y8B0</accession>
<feature type="transmembrane region" description="Helical" evidence="1">
    <location>
        <begin position="62"/>
        <end position="83"/>
    </location>
</feature>
<dbReference type="OrthoDB" id="7696912at2759"/>
<gene>
    <name evidence="2" type="ORF">FWK35_00011190</name>
</gene>
<keyword evidence="3" id="KW-1185">Reference proteome</keyword>
<evidence type="ECO:0000313" key="3">
    <source>
        <dbReference type="Proteomes" id="UP000478052"/>
    </source>
</evidence>
<comment type="caution">
    <text evidence="2">The sequence shown here is derived from an EMBL/GenBank/DDBJ whole genome shotgun (WGS) entry which is preliminary data.</text>
</comment>
<dbReference type="Proteomes" id="UP000478052">
    <property type="component" value="Unassembled WGS sequence"/>
</dbReference>
<sequence>MKTKQKNRWWLWIQSGDQSSQKCYQEKYRKKCVAVARKTFKTKKTKAPRIIAVPKKGGMLPLIPIFTTLSALGALTGGVANVVKMANEFNRKTPSHLGNGVYLAPYKGNSYKIVAPNKTGGDKLPVRPKHLESGIINLDTANSTGTHWVAYKKIGKKVEYYDSFGNLPPPLEVQNYFHGCAINYNYSREQKYYSTNCGHLCLKFFIIYTITLNGNSSELSCDIFPPIEVENTAQICLLSLQTNNLIPNIKPGCNTVGFRNMIGQIENVIIPTGSYELEDLES</sequence>
<dbReference type="AlphaFoldDB" id="A0A6G0Y8B0"/>
<proteinExistence type="predicted"/>
<name>A0A6G0Y8B0_APHCR</name>
<keyword evidence="1" id="KW-1133">Transmembrane helix</keyword>
<organism evidence="2 3">
    <name type="scientific">Aphis craccivora</name>
    <name type="common">Cowpea aphid</name>
    <dbReference type="NCBI Taxonomy" id="307492"/>
    <lineage>
        <taxon>Eukaryota</taxon>
        <taxon>Metazoa</taxon>
        <taxon>Ecdysozoa</taxon>
        <taxon>Arthropoda</taxon>
        <taxon>Hexapoda</taxon>
        <taxon>Insecta</taxon>
        <taxon>Pterygota</taxon>
        <taxon>Neoptera</taxon>
        <taxon>Paraneoptera</taxon>
        <taxon>Hemiptera</taxon>
        <taxon>Sternorrhyncha</taxon>
        <taxon>Aphidomorpha</taxon>
        <taxon>Aphidoidea</taxon>
        <taxon>Aphididae</taxon>
        <taxon>Aphidini</taxon>
        <taxon>Aphis</taxon>
        <taxon>Aphis</taxon>
    </lineage>
</organism>
<evidence type="ECO:0000313" key="2">
    <source>
        <dbReference type="EMBL" id="KAF0750921.1"/>
    </source>
</evidence>
<keyword evidence="1" id="KW-0812">Transmembrane</keyword>
<reference evidence="2 3" key="1">
    <citation type="submission" date="2019-08" db="EMBL/GenBank/DDBJ databases">
        <title>Whole genome of Aphis craccivora.</title>
        <authorList>
            <person name="Voronova N.V."/>
            <person name="Shulinski R.S."/>
            <person name="Bandarenka Y.V."/>
            <person name="Zhorov D.G."/>
            <person name="Warner D."/>
        </authorList>
    </citation>
    <scope>NUCLEOTIDE SEQUENCE [LARGE SCALE GENOMIC DNA]</scope>
    <source>
        <strain evidence="2">180601</strain>
        <tissue evidence="2">Whole Body</tissue>
    </source>
</reference>